<accession>A0A2N5URC7</accession>
<name>A0A2N5URC7_9BASI</name>
<protein>
    <submittedName>
        <fullName evidence="2">Uncharacterized protein</fullName>
    </submittedName>
</protein>
<organism evidence="2 3">
    <name type="scientific">Puccinia coronata f. sp. avenae</name>
    <dbReference type="NCBI Taxonomy" id="200324"/>
    <lineage>
        <taxon>Eukaryota</taxon>
        <taxon>Fungi</taxon>
        <taxon>Dikarya</taxon>
        <taxon>Basidiomycota</taxon>
        <taxon>Pucciniomycotina</taxon>
        <taxon>Pucciniomycetes</taxon>
        <taxon>Pucciniales</taxon>
        <taxon>Pucciniaceae</taxon>
        <taxon>Puccinia</taxon>
    </lineage>
</organism>
<evidence type="ECO:0000313" key="3">
    <source>
        <dbReference type="Proteomes" id="UP000235388"/>
    </source>
</evidence>
<dbReference type="Proteomes" id="UP000235388">
    <property type="component" value="Unassembled WGS sequence"/>
</dbReference>
<dbReference type="EMBL" id="PGCJ01000183">
    <property type="protein sequence ID" value="PLW40299.1"/>
    <property type="molecule type" value="Genomic_DNA"/>
</dbReference>
<evidence type="ECO:0000256" key="1">
    <source>
        <dbReference type="SAM" id="MobiDB-lite"/>
    </source>
</evidence>
<gene>
    <name evidence="2" type="ORF">PCANC_11185</name>
</gene>
<keyword evidence="3" id="KW-1185">Reference proteome</keyword>
<comment type="caution">
    <text evidence="2">The sequence shown here is derived from an EMBL/GenBank/DDBJ whole genome shotgun (WGS) entry which is preliminary data.</text>
</comment>
<sequence length="79" mass="8807">MPKSRLAQRPLAKRAQINLTGCPDFLDLPYKNIWWVVVARLGCQLFRQRHSAGSRGHGISSRPQLIMHPSIPTTGATTT</sequence>
<feature type="region of interest" description="Disordered" evidence="1">
    <location>
        <begin position="52"/>
        <end position="79"/>
    </location>
</feature>
<reference evidence="2 3" key="1">
    <citation type="submission" date="2017-11" db="EMBL/GenBank/DDBJ databases">
        <title>De novo assembly and phasing of dikaryotic genomes from two isolates of Puccinia coronata f. sp. avenae, the causal agent of oat crown rust.</title>
        <authorList>
            <person name="Miller M.E."/>
            <person name="Zhang Y."/>
            <person name="Omidvar V."/>
            <person name="Sperschneider J."/>
            <person name="Schwessinger B."/>
            <person name="Raley C."/>
            <person name="Palmer J.M."/>
            <person name="Garnica D."/>
            <person name="Upadhyaya N."/>
            <person name="Rathjen J."/>
            <person name="Taylor J.M."/>
            <person name="Park R.F."/>
            <person name="Dodds P.N."/>
            <person name="Hirsch C.D."/>
            <person name="Kianian S.F."/>
            <person name="Figueroa M."/>
        </authorList>
    </citation>
    <scope>NUCLEOTIDE SEQUENCE [LARGE SCALE GENOMIC DNA]</scope>
    <source>
        <strain evidence="2">12NC29</strain>
    </source>
</reference>
<evidence type="ECO:0000313" key="2">
    <source>
        <dbReference type="EMBL" id="PLW40299.1"/>
    </source>
</evidence>
<dbReference type="AlphaFoldDB" id="A0A2N5URC7"/>
<proteinExistence type="predicted"/>